<keyword evidence="2" id="KW-0472">Membrane</keyword>
<proteinExistence type="predicted"/>
<evidence type="ECO:0000256" key="1">
    <source>
        <dbReference type="ARBA" id="ARBA00022801"/>
    </source>
</evidence>
<evidence type="ECO:0000313" key="4">
    <source>
        <dbReference type="EMBL" id="OIQ83444.1"/>
    </source>
</evidence>
<reference evidence="4" key="1">
    <citation type="submission" date="2016-10" db="EMBL/GenBank/DDBJ databases">
        <title>Sequence of Gallionella enrichment culture.</title>
        <authorList>
            <person name="Poehlein A."/>
            <person name="Muehling M."/>
            <person name="Daniel R."/>
        </authorList>
    </citation>
    <scope>NUCLEOTIDE SEQUENCE</scope>
</reference>
<sequence>MSTQASGLASNSDARHRSLLPRRWGRTSQPLIVLDLVGLTVVASVGTILNPTWVTPSVFLLIGLLGAFLLRLVGVLVLAMTIIVELVVMQVATWTQIEPGTLIVIGLSLVALVVFAAQREGLGLQGAPGELMLVDLRDRLAAYGRVPALPPGWRVDTAVRSAHAEAFSGDFMVAARGERGQLLEIVLVDVSGKGQEAGVRSLLLSGAFGGLLGAMPREEFLTAANRYLLEQAWDEGFATAVHVAVRLDTGQFWISTAGHPPAVHLHAGSGSQEILDTLGGPALGVIRGLSFLTHVGSMDHGDTLVLYTDGIVEAPGYDLDMGIDKLMGVVERVIATGRGDAEAVMAGVQASESDDRALVLVHRD</sequence>
<dbReference type="Pfam" id="PF07228">
    <property type="entry name" value="SpoIIE"/>
    <property type="match status" value="1"/>
</dbReference>
<protein>
    <submittedName>
        <fullName evidence="4">Phosphoserine phosphatase RsbU</fullName>
        <ecNumber evidence="4">3.1.3.3</ecNumber>
    </submittedName>
</protein>
<dbReference type="InterPro" id="IPR001932">
    <property type="entry name" value="PPM-type_phosphatase-like_dom"/>
</dbReference>
<dbReference type="Gene3D" id="3.60.40.10">
    <property type="entry name" value="PPM-type phosphatase domain"/>
    <property type="match status" value="1"/>
</dbReference>
<evidence type="ECO:0000256" key="2">
    <source>
        <dbReference type="SAM" id="Phobius"/>
    </source>
</evidence>
<evidence type="ECO:0000259" key="3">
    <source>
        <dbReference type="SMART" id="SM00331"/>
    </source>
</evidence>
<dbReference type="GO" id="GO:0016791">
    <property type="term" value="F:phosphatase activity"/>
    <property type="evidence" value="ECO:0007669"/>
    <property type="project" value="TreeGrafter"/>
</dbReference>
<gene>
    <name evidence="4" type="primary">rsbU_2</name>
    <name evidence="4" type="ORF">GALL_347680</name>
</gene>
<organism evidence="4">
    <name type="scientific">mine drainage metagenome</name>
    <dbReference type="NCBI Taxonomy" id="410659"/>
    <lineage>
        <taxon>unclassified sequences</taxon>
        <taxon>metagenomes</taxon>
        <taxon>ecological metagenomes</taxon>
    </lineage>
</organism>
<dbReference type="EC" id="3.1.3.3" evidence="4"/>
<name>A0A1J5QUC0_9ZZZZ</name>
<dbReference type="InterPro" id="IPR036457">
    <property type="entry name" value="PPM-type-like_dom_sf"/>
</dbReference>
<dbReference type="EMBL" id="MLJW01000703">
    <property type="protein sequence ID" value="OIQ83444.1"/>
    <property type="molecule type" value="Genomic_DNA"/>
</dbReference>
<dbReference type="SMART" id="SM00331">
    <property type="entry name" value="PP2C_SIG"/>
    <property type="match status" value="1"/>
</dbReference>
<keyword evidence="2" id="KW-0812">Transmembrane</keyword>
<keyword evidence="2" id="KW-1133">Transmembrane helix</keyword>
<feature type="transmembrane region" description="Helical" evidence="2">
    <location>
        <begin position="31"/>
        <end position="53"/>
    </location>
</feature>
<keyword evidence="1 4" id="KW-0378">Hydrolase</keyword>
<dbReference type="SUPFAM" id="SSF81606">
    <property type="entry name" value="PP2C-like"/>
    <property type="match status" value="1"/>
</dbReference>
<dbReference type="PANTHER" id="PTHR43156">
    <property type="entry name" value="STAGE II SPORULATION PROTEIN E-RELATED"/>
    <property type="match status" value="1"/>
</dbReference>
<feature type="domain" description="PPM-type phosphatase" evidence="3">
    <location>
        <begin position="154"/>
        <end position="363"/>
    </location>
</feature>
<feature type="transmembrane region" description="Helical" evidence="2">
    <location>
        <begin position="59"/>
        <end position="88"/>
    </location>
</feature>
<comment type="caution">
    <text evidence="4">The sequence shown here is derived from an EMBL/GenBank/DDBJ whole genome shotgun (WGS) entry which is preliminary data.</text>
</comment>
<feature type="transmembrane region" description="Helical" evidence="2">
    <location>
        <begin position="100"/>
        <end position="117"/>
    </location>
</feature>
<dbReference type="AlphaFoldDB" id="A0A1J5QUC0"/>
<dbReference type="InterPro" id="IPR052016">
    <property type="entry name" value="Bact_Sigma-Reg"/>
</dbReference>
<dbReference type="PANTHER" id="PTHR43156:SF2">
    <property type="entry name" value="STAGE II SPORULATION PROTEIN E"/>
    <property type="match status" value="1"/>
</dbReference>
<accession>A0A1J5QUC0</accession>